<organism evidence="2 3">
    <name type="scientific">Bacteroides uniformis</name>
    <dbReference type="NCBI Taxonomy" id="820"/>
    <lineage>
        <taxon>Bacteria</taxon>
        <taxon>Pseudomonadati</taxon>
        <taxon>Bacteroidota</taxon>
        <taxon>Bacteroidia</taxon>
        <taxon>Bacteroidales</taxon>
        <taxon>Bacteroidaceae</taxon>
        <taxon>Bacteroides</taxon>
    </lineage>
</organism>
<dbReference type="Proteomes" id="UP000320533">
    <property type="component" value="Plasmid pBUN1"/>
</dbReference>
<sequence length="58" mass="6694">MFVILGRDAMSDCEEGLTEYLKGVWLKIRPGLSVMLGIIILMNLLYVMIVLLKHWKND</sequence>
<keyword evidence="1" id="KW-1133">Transmembrane helix</keyword>
<dbReference type="KEGG" id="bun:Bun01g_39240"/>
<evidence type="ECO:0000313" key="3">
    <source>
        <dbReference type="Proteomes" id="UP000320533"/>
    </source>
</evidence>
<protein>
    <submittedName>
        <fullName evidence="2">Uncharacterized protein</fullName>
    </submittedName>
</protein>
<evidence type="ECO:0000256" key="1">
    <source>
        <dbReference type="SAM" id="Phobius"/>
    </source>
</evidence>
<keyword evidence="1" id="KW-0812">Transmembrane</keyword>
<name>A0A4Y1VKW3_BACUN</name>
<keyword evidence="2" id="KW-0614">Plasmid</keyword>
<reference evidence="2 3" key="1">
    <citation type="submission" date="2019-06" db="EMBL/GenBank/DDBJ databases">
        <title>Complete genome sequence of Bacteroides uniformis NBRC 113350.</title>
        <authorList>
            <person name="Miura T."/>
            <person name="Furukawa M."/>
            <person name="Shimamura M."/>
            <person name="Ohyama Y."/>
            <person name="Yamazoe A."/>
            <person name="Kawasaki H."/>
        </authorList>
    </citation>
    <scope>NUCLEOTIDE SEQUENCE [LARGE SCALE GENOMIC DNA]</scope>
    <source>
        <strain evidence="2 3">NBRC 113350</strain>
        <plasmid evidence="3">pbun1 dna</plasmid>
    </source>
</reference>
<geneLocation type="plasmid" evidence="3">
    <name>pbun1 dna</name>
</geneLocation>
<evidence type="ECO:0000313" key="2">
    <source>
        <dbReference type="EMBL" id="BBK89554.1"/>
    </source>
</evidence>
<proteinExistence type="predicted"/>
<accession>A0A4Y1VKW3</accession>
<gene>
    <name evidence="2" type="ORF">Bun01g_39240</name>
</gene>
<dbReference type="EMBL" id="AP019725">
    <property type="protein sequence ID" value="BBK89554.1"/>
    <property type="molecule type" value="Genomic_DNA"/>
</dbReference>
<keyword evidence="1" id="KW-0472">Membrane</keyword>
<dbReference type="AlphaFoldDB" id="A0A4Y1VKW3"/>
<dbReference type="RefSeq" id="WP_167498154.1">
    <property type="nucleotide sequence ID" value="NZ_AP019725.1"/>
</dbReference>
<feature type="transmembrane region" description="Helical" evidence="1">
    <location>
        <begin position="32"/>
        <end position="52"/>
    </location>
</feature>